<feature type="compositionally biased region" description="Basic and acidic residues" evidence="10">
    <location>
        <begin position="328"/>
        <end position="341"/>
    </location>
</feature>
<dbReference type="InterPro" id="IPR043427">
    <property type="entry name" value="YscJ/FliF"/>
</dbReference>
<feature type="compositionally biased region" description="Low complexity" evidence="10">
    <location>
        <begin position="282"/>
        <end position="302"/>
    </location>
</feature>
<evidence type="ECO:0000313" key="15">
    <source>
        <dbReference type="Proteomes" id="UP000474757"/>
    </source>
</evidence>
<dbReference type="GO" id="GO:0009431">
    <property type="term" value="C:bacterial-type flagellum basal body, MS ring"/>
    <property type="evidence" value="ECO:0007669"/>
    <property type="project" value="InterPro"/>
</dbReference>
<name>A0A6B2JW68_9RHOB</name>
<gene>
    <name evidence="14" type="primary">fliF</name>
    <name evidence="14" type="ORF">GZA08_16280</name>
</gene>
<evidence type="ECO:0000256" key="10">
    <source>
        <dbReference type="SAM" id="MobiDB-lite"/>
    </source>
</evidence>
<evidence type="ECO:0000259" key="13">
    <source>
        <dbReference type="Pfam" id="PF08345"/>
    </source>
</evidence>
<feature type="compositionally biased region" description="Basic and acidic residues" evidence="10">
    <location>
        <begin position="272"/>
        <end position="281"/>
    </location>
</feature>
<dbReference type="EMBL" id="JAAGAB010000004">
    <property type="protein sequence ID" value="NDV02528.1"/>
    <property type="molecule type" value="Genomic_DNA"/>
</dbReference>
<dbReference type="Gene3D" id="3.30.300.30">
    <property type="match status" value="1"/>
</dbReference>
<accession>A0A6B2JW68</accession>
<feature type="transmembrane region" description="Helical" evidence="11">
    <location>
        <begin position="32"/>
        <end position="49"/>
    </location>
</feature>
<feature type="transmembrane region" description="Helical" evidence="11">
    <location>
        <begin position="436"/>
        <end position="454"/>
    </location>
</feature>
<keyword evidence="15" id="KW-1185">Reference proteome</keyword>
<keyword evidence="14" id="KW-0966">Cell projection</keyword>
<dbReference type="InterPro" id="IPR045851">
    <property type="entry name" value="AMP-bd_C_sf"/>
</dbReference>
<evidence type="ECO:0000259" key="12">
    <source>
        <dbReference type="Pfam" id="PF01514"/>
    </source>
</evidence>
<comment type="subcellular location">
    <subcellularLocation>
        <location evidence="1 9">Bacterial flagellum basal body</location>
    </subcellularLocation>
    <subcellularLocation>
        <location evidence="2">Cell membrane</location>
        <topology evidence="2">Multi-pass membrane protein</topology>
    </subcellularLocation>
</comment>
<dbReference type="Proteomes" id="UP000474757">
    <property type="component" value="Unassembled WGS sequence"/>
</dbReference>
<dbReference type="AlphaFoldDB" id="A0A6B2JW68"/>
<dbReference type="PANTHER" id="PTHR30046">
    <property type="entry name" value="FLAGELLAR M-RING PROTEIN"/>
    <property type="match status" value="1"/>
</dbReference>
<organism evidence="14 15">
    <name type="scientific">Pseudoroseicyclus tamaricis</name>
    <dbReference type="NCBI Taxonomy" id="2705421"/>
    <lineage>
        <taxon>Bacteria</taxon>
        <taxon>Pseudomonadati</taxon>
        <taxon>Pseudomonadota</taxon>
        <taxon>Alphaproteobacteria</taxon>
        <taxon>Rhodobacterales</taxon>
        <taxon>Paracoccaceae</taxon>
        <taxon>Pseudoroseicyclus</taxon>
    </lineage>
</organism>
<evidence type="ECO:0000313" key="14">
    <source>
        <dbReference type="EMBL" id="NDV02528.1"/>
    </source>
</evidence>
<comment type="caution">
    <text evidence="14">The sequence shown here is derived from an EMBL/GenBank/DDBJ whole genome shotgun (WGS) entry which is preliminary data.</text>
</comment>
<keyword evidence="7 11" id="KW-0472">Membrane</keyword>
<dbReference type="NCBIfam" id="TIGR00206">
    <property type="entry name" value="fliF"/>
    <property type="match status" value="1"/>
</dbReference>
<evidence type="ECO:0000256" key="7">
    <source>
        <dbReference type="ARBA" id="ARBA00023136"/>
    </source>
</evidence>
<evidence type="ECO:0000256" key="8">
    <source>
        <dbReference type="ARBA" id="ARBA00023143"/>
    </source>
</evidence>
<dbReference type="InterPro" id="IPR006182">
    <property type="entry name" value="FliF_N_dom"/>
</dbReference>
<comment type="similarity">
    <text evidence="3 9">Belongs to the FliF family.</text>
</comment>
<dbReference type="GO" id="GO:0003774">
    <property type="term" value="F:cytoskeletal motor activity"/>
    <property type="evidence" value="ECO:0007669"/>
    <property type="project" value="InterPro"/>
</dbReference>
<keyword evidence="14" id="KW-0282">Flagellum</keyword>
<evidence type="ECO:0000256" key="9">
    <source>
        <dbReference type="PIRNR" id="PIRNR004862"/>
    </source>
</evidence>
<comment type="function">
    <text evidence="9">The M ring may be actively involved in energy transduction.</text>
</comment>
<dbReference type="PIRSF" id="PIRSF004862">
    <property type="entry name" value="FliF"/>
    <property type="match status" value="1"/>
</dbReference>
<evidence type="ECO:0000256" key="3">
    <source>
        <dbReference type="ARBA" id="ARBA00007971"/>
    </source>
</evidence>
<evidence type="ECO:0000256" key="2">
    <source>
        <dbReference type="ARBA" id="ARBA00004651"/>
    </source>
</evidence>
<dbReference type="RefSeq" id="WP_163895596.1">
    <property type="nucleotide sequence ID" value="NZ_JAAFYS010000004.1"/>
</dbReference>
<evidence type="ECO:0000256" key="6">
    <source>
        <dbReference type="ARBA" id="ARBA00022989"/>
    </source>
</evidence>
<dbReference type="GO" id="GO:0005886">
    <property type="term" value="C:plasma membrane"/>
    <property type="evidence" value="ECO:0007669"/>
    <property type="project" value="UniProtKB-SubCell"/>
</dbReference>
<keyword evidence="14" id="KW-0969">Cilium</keyword>
<protein>
    <recommendedName>
        <fullName evidence="9">Flagellar M-ring protein</fullName>
    </recommendedName>
</protein>
<dbReference type="InterPro" id="IPR013556">
    <property type="entry name" value="Flag_M-ring_C"/>
</dbReference>
<feature type="domain" description="Flagellar M-ring C-terminal" evidence="13">
    <location>
        <begin position="248"/>
        <end position="412"/>
    </location>
</feature>
<evidence type="ECO:0000256" key="4">
    <source>
        <dbReference type="ARBA" id="ARBA00022475"/>
    </source>
</evidence>
<dbReference type="GO" id="GO:0071973">
    <property type="term" value="P:bacterial-type flagellum-dependent cell motility"/>
    <property type="evidence" value="ECO:0007669"/>
    <property type="project" value="InterPro"/>
</dbReference>
<feature type="domain" description="Flagellar M-ring N-terminal" evidence="12">
    <location>
        <begin position="53"/>
        <end position="222"/>
    </location>
</feature>
<dbReference type="Pfam" id="PF08345">
    <property type="entry name" value="YscJ_FliF_C"/>
    <property type="match status" value="1"/>
</dbReference>
<dbReference type="PANTHER" id="PTHR30046:SF0">
    <property type="entry name" value="FLAGELLAR M-RING PROTEIN"/>
    <property type="match status" value="1"/>
</dbReference>
<dbReference type="PRINTS" id="PR01009">
    <property type="entry name" value="FLGMRINGFLIF"/>
</dbReference>
<keyword evidence="4" id="KW-1003">Cell membrane</keyword>
<feature type="region of interest" description="Disordered" evidence="10">
    <location>
        <begin position="266"/>
        <end position="341"/>
    </location>
</feature>
<evidence type="ECO:0000256" key="5">
    <source>
        <dbReference type="ARBA" id="ARBA00022692"/>
    </source>
</evidence>
<proteinExistence type="inferred from homology"/>
<dbReference type="Pfam" id="PF01514">
    <property type="entry name" value="YscJ_FliF"/>
    <property type="match status" value="1"/>
</dbReference>
<keyword evidence="6 11" id="KW-1133">Transmembrane helix</keyword>
<sequence length="572" mass="58439">MATVGQKPVESGDAALQSLTNVWSSLDSRRRIVAIGAALAVFAAVLGLARGAGNPQMALLYGGLEAQAAGDVLAALEGQGVAYEVRSGAIYVPMAERDALRMSLAAEGLPANSAQGYELLDSLSGFGTTSQMFDAAYWRAKEGELARTILSSPHIRAVRVHISAPSSRPFAREERPTAAVTVTTADGALASGFAKALRYLVASAVPGLSAEDVAVIDGETGLVTAEEEGAGSEASRAEELRARAERLLEARVGYGNAIVEVSVETVTESEQITERRVDPDSRVAVSEEVSSSSGSSQNAGEGRVTVASNLPDGAANGEGGGGGSSENSESRELTNYDFSETSREVLRGPGAIRRLTVAVLVNELAVTGPETGEAVTEPRSAEELEALGALVASAVGLDESRGDELTVRAMAFQPTPMLTEGAEGLPSGSVLDMMQIIQLAVLALVALVLGLFVVRPILTGRRAAAALPEGEDSVGALPAPMGDAGGFGGGFPTMGNALAPPPGGEGDGGGLPGGFPAMGNGFGADGGGLPPLGGGDDAGGDPVTRLRKLIEERQDETIQILQSWIEDPEPEV</sequence>
<keyword evidence="5 11" id="KW-0812">Transmembrane</keyword>
<evidence type="ECO:0000256" key="11">
    <source>
        <dbReference type="SAM" id="Phobius"/>
    </source>
</evidence>
<reference evidence="14 15" key="1">
    <citation type="submission" date="2020-02" db="EMBL/GenBank/DDBJ databases">
        <title>Pseudoroseicyclus tamarix, sp. nov., isolated from offshore sediment of a Tamarix chinensis forest.</title>
        <authorList>
            <person name="Gai Y."/>
        </authorList>
    </citation>
    <scope>NUCLEOTIDE SEQUENCE [LARGE SCALE GENOMIC DNA]</scope>
    <source>
        <strain evidence="14 15">CLL3-39</strain>
    </source>
</reference>
<evidence type="ECO:0000256" key="1">
    <source>
        <dbReference type="ARBA" id="ARBA00004117"/>
    </source>
</evidence>
<keyword evidence="8 9" id="KW-0975">Bacterial flagellum</keyword>
<dbReference type="InterPro" id="IPR000067">
    <property type="entry name" value="FlgMring_FliF"/>
</dbReference>